<gene>
    <name evidence="1" type="ORF">IMCC3088_2405</name>
</gene>
<dbReference type="InterPro" id="IPR011991">
    <property type="entry name" value="ArsR-like_HTH"/>
</dbReference>
<organism evidence="1 2">
    <name type="scientific">Aequoribacter fuscus</name>
    <dbReference type="NCBI Taxonomy" id="2518989"/>
    <lineage>
        <taxon>Bacteria</taxon>
        <taxon>Pseudomonadati</taxon>
        <taxon>Pseudomonadota</taxon>
        <taxon>Gammaproteobacteria</taxon>
        <taxon>Cellvibrionales</taxon>
        <taxon>Halieaceae</taxon>
        <taxon>Aequoribacter</taxon>
    </lineage>
</organism>
<dbReference type="InterPro" id="IPR036390">
    <property type="entry name" value="WH_DNA-bd_sf"/>
</dbReference>
<protein>
    <submittedName>
        <fullName evidence="1">Transcriptional regulator, MarR family</fullName>
    </submittedName>
</protein>
<dbReference type="PANTHER" id="PTHR33164:SF89">
    <property type="entry name" value="MARR FAMILY REGULATORY PROTEIN"/>
    <property type="match status" value="1"/>
</dbReference>
<dbReference type="InterPro" id="IPR039422">
    <property type="entry name" value="MarR/SlyA-like"/>
</dbReference>
<dbReference type="EMBL" id="AEIG01000074">
    <property type="protein sequence ID" value="EGG28911.1"/>
    <property type="molecule type" value="Genomic_DNA"/>
</dbReference>
<dbReference type="Proteomes" id="UP000005615">
    <property type="component" value="Unassembled WGS sequence"/>
</dbReference>
<proteinExistence type="predicted"/>
<dbReference type="GO" id="GO:0003700">
    <property type="term" value="F:DNA-binding transcription factor activity"/>
    <property type="evidence" value="ECO:0007669"/>
    <property type="project" value="InterPro"/>
</dbReference>
<dbReference type="Gene3D" id="1.10.10.10">
    <property type="entry name" value="Winged helix-like DNA-binding domain superfamily/Winged helix DNA-binding domain"/>
    <property type="match status" value="1"/>
</dbReference>
<dbReference type="SMART" id="SM00347">
    <property type="entry name" value="HTH_MARR"/>
    <property type="match status" value="1"/>
</dbReference>
<dbReference type="PANTHER" id="PTHR33164">
    <property type="entry name" value="TRANSCRIPTIONAL REGULATOR, MARR FAMILY"/>
    <property type="match status" value="1"/>
</dbReference>
<dbReference type="eggNOG" id="COG1846">
    <property type="taxonomic scope" value="Bacteria"/>
</dbReference>
<dbReference type="InterPro" id="IPR036388">
    <property type="entry name" value="WH-like_DNA-bd_sf"/>
</dbReference>
<evidence type="ECO:0000313" key="2">
    <source>
        <dbReference type="Proteomes" id="UP000005615"/>
    </source>
</evidence>
<accession>F3L424</accession>
<dbReference type="RefSeq" id="WP_009576573.1">
    <property type="nucleotide sequence ID" value="NZ_AEIG01000074.1"/>
</dbReference>
<dbReference type="CDD" id="cd00090">
    <property type="entry name" value="HTH_ARSR"/>
    <property type="match status" value="1"/>
</dbReference>
<dbReference type="Pfam" id="PF01047">
    <property type="entry name" value="MarR"/>
    <property type="match status" value="1"/>
</dbReference>
<evidence type="ECO:0000313" key="1">
    <source>
        <dbReference type="EMBL" id="EGG28911.1"/>
    </source>
</evidence>
<dbReference type="SUPFAM" id="SSF46785">
    <property type="entry name" value="Winged helix' DNA-binding domain"/>
    <property type="match status" value="1"/>
</dbReference>
<name>F3L424_9GAMM</name>
<comment type="caution">
    <text evidence="1">The sequence shown here is derived from an EMBL/GenBank/DDBJ whole genome shotgun (WGS) entry which is preliminary data.</text>
</comment>
<keyword evidence="2" id="KW-1185">Reference proteome</keyword>
<reference evidence="1 2" key="1">
    <citation type="journal article" date="2011" name="J. Bacteriol.">
        <title>Genome sequence of strain IMCC3088, a proteorhodopsin-containing marine bacterium belonging to the OM60/NOR5 clade.</title>
        <authorList>
            <person name="Jang Y."/>
            <person name="Oh H.M."/>
            <person name="Kang I."/>
            <person name="Lee K."/>
            <person name="Yang S.J."/>
            <person name="Cho J.C."/>
        </authorList>
    </citation>
    <scope>NUCLEOTIDE SEQUENCE [LARGE SCALE GENOMIC DNA]</scope>
    <source>
        <strain evidence="1 2">IMCC3088</strain>
    </source>
</reference>
<dbReference type="PRINTS" id="PR00598">
    <property type="entry name" value="HTHMARR"/>
</dbReference>
<dbReference type="OrthoDB" id="7502947at2"/>
<dbReference type="PROSITE" id="PS50995">
    <property type="entry name" value="HTH_MARR_2"/>
    <property type="match status" value="1"/>
</dbReference>
<dbReference type="STRING" id="2518989.IMCC3088_2405"/>
<dbReference type="InterPro" id="IPR000835">
    <property type="entry name" value="HTH_MarR-typ"/>
</dbReference>
<dbReference type="AlphaFoldDB" id="F3L424"/>
<dbReference type="GO" id="GO:0006950">
    <property type="term" value="P:response to stress"/>
    <property type="evidence" value="ECO:0007669"/>
    <property type="project" value="TreeGrafter"/>
</dbReference>
<sequence length="160" mass="18018">MSVEQELLIALRRIIRAIDLHSKKLNREAGLTGPQLVILQTIDRLPEVTPKRVAAEVNLSQGTVTVILDRLEARGLIQRIRSERDRRSYQLTLSEQGRQLLSKAPAPLQDNFIARFSQLEQWEQNQILSSVQRLAVMMNAVDIDAAPMLEIGTLQATPSD</sequence>